<sequence>MIRLDDPAVSNLAASYDSKAVSRALFLHFKKHHQTKIHYVILQEMLKLRLWVPFSLCHVKSFMLLPNQMVLSAKTILCFS</sequence>
<dbReference type="HOGENOM" id="CLU_2765510_0_0_1"/>
<dbReference type="Gramene" id="EOY17888">
    <property type="protein sequence ID" value="EOY17888"/>
    <property type="gene ID" value="TCM_042591"/>
</dbReference>
<reference evidence="1 2" key="1">
    <citation type="journal article" date="2013" name="Genome Biol.">
        <title>The genome sequence of the most widely cultivated cacao type and its use to identify candidate genes regulating pod color.</title>
        <authorList>
            <person name="Motamayor J.C."/>
            <person name="Mockaitis K."/>
            <person name="Schmutz J."/>
            <person name="Haiminen N."/>
            <person name="Iii D.L."/>
            <person name="Cornejo O."/>
            <person name="Findley S.D."/>
            <person name="Zheng P."/>
            <person name="Utro F."/>
            <person name="Royaert S."/>
            <person name="Saski C."/>
            <person name="Jenkins J."/>
            <person name="Podicheti R."/>
            <person name="Zhao M."/>
            <person name="Scheffler B.E."/>
            <person name="Stack J.C."/>
            <person name="Feltus F.A."/>
            <person name="Mustiga G.M."/>
            <person name="Amores F."/>
            <person name="Phillips W."/>
            <person name="Marelli J.P."/>
            <person name="May G.D."/>
            <person name="Shapiro H."/>
            <person name="Ma J."/>
            <person name="Bustamante C.D."/>
            <person name="Schnell R.J."/>
            <person name="Main D."/>
            <person name="Gilbert D."/>
            <person name="Parida L."/>
            <person name="Kuhn D.N."/>
        </authorList>
    </citation>
    <scope>NUCLEOTIDE SEQUENCE [LARGE SCALE GENOMIC DNA]</scope>
    <source>
        <strain evidence="2">cv. Matina 1-6</strain>
    </source>
</reference>
<proteinExistence type="predicted"/>
<dbReference type="InParanoid" id="A0A061FLU7"/>
<evidence type="ECO:0000313" key="1">
    <source>
        <dbReference type="EMBL" id="EOY17888.1"/>
    </source>
</evidence>
<keyword evidence="2" id="KW-1185">Reference proteome</keyword>
<dbReference type="Proteomes" id="UP000026915">
    <property type="component" value="Chromosome 10"/>
</dbReference>
<gene>
    <name evidence="1" type="ORF">TCM_042591</name>
</gene>
<dbReference type="AlphaFoldDB" id="A0A061FLU7"/>
<name>A0A061FLU7_THECC</name>
<organism evidence="1 2">
    <name type="scientific">Theobroma cacao</name>
    <name type="common">Cacao</name>
    <name type="synonym">Cocoa</name>
    <dbReference type="NCBI Taxonomy" id="3641"/>
    <lineage>
        <taxon>Eukaryota</taxon>
        <taxon>Viridiplantae</taxon>
        <taxon>Streptophyta</taxon>
        <taxon>Embryophyta</taxon>
        <taxon>Tracheophyta</taxon>
        <taxon>Spermatophyta</taxon>
        <taxon>Magnoliopsida</taxon>
        <taxon>eudicotyledons</taxon>
        <taxon>Gunneridae</taxon>
        <taxon>Pentapetalae</taxon>
        <taxon>rosids</taxon>
        <taxon>malvids</taxon>
        <taxon>Malvales</taxon>
        <taxon>Malvaceae</taxon>
        <taxon>Byttnerioideae</taxon>
        <taxon>Theobroma</taxon>
    </lineage>
</organism>
<evidence type="ECO:0000313" key="2">
    <source>
        <dbReference type="Proteomes" id="UP000026915"/>
    </source>
</evidence>
<protein>
    <submittedName>
        <fullName evidence="1">Uncharacterized protein isoform 1</fullName>
    </submittedName>
</protein>
<dbReference type="EMBL" id="CM001888">
    <property type="protein sequence ID" value="EOY17888.1"/>
    <property type="molecule type" value="Genomic_DNA"/>
</dbReference>
<accession>A0A061FLU7</accession>